<dbReference type="CDD" id="cd15231">
    <property type="entry name" value="7tmA_OR5V1-like"/>
    <property type="match status" value="1"/>
</dbReference>
<keyword evidence="8 10" id="KW-0675">Receptor</keyword>
<dbReference type="Proteomes" id="UP001176940">
    <property type="component" value="Unassembled WGS sequence"/>
</dbReference>
<evidence type="ECO:0000256" key="6">
    <source>
        <dbReference type="ARBA" id="ARBA00023040"/>
    </source>
</evidence>
<feature type="transmembrane region" description="Helical" evidence="12">
    <location>
        <begin position="263"/>
        <end position="282"/>
    </location>
</feature>
<proteinExistence type="inferred from homology"/>
<dbReference type="InterPro" id="IPR000725">
    <property type="entry name" value="Olfact_rcpt"/>
</dbReference>
<dbReference type="PRINTS" id="PR00245">
    <property type="entry name" value="OLFACTORYR"/>
</dbReference>
<protein>
    <recommendedName>
        <fullName evidence="13">G-protein coupled receptors family 1 profile domain-containing protein</fullName>
    </recommendedName>
</protein>
<keyword evidence="2" id="KW-1003">Cell membrane</keyword>
<keyword evidence="4" id="KW-0716">Sensory transduction</keyword>
<accession>A0ABN9LSK2</accession>
<evidence type="ECO:0000256" key="3">
    <source>
        <dbReference type="ARBA" id="ARBA00022692"/>
    </source>
</evidence>
<feature type="transmembrane region" description="Helical" evidence="12">
    <location>
        <begin position="302"/>
        <end position="320"/>
    </location>
</feature>
<feature type="transmembrane region" description="Helical" evidence="12">
    <location>
        <begin position="222"/>
        <end position="243"/>
    </location>
</feature>
<keyword evidence="7 12" id="KW-0472">Membrane</keyword>
<comment type="subcellular location">
    <subcellularLocation>
        <location evidence="1">Cell membrane</location>
        <topology evidence="1">Multi-pass membrane protein</topology>
    </subcellularLocation>
</comment>
<keyword evidence="9 10" id="KW-0807">Transducer</keyword>
<evidence type="ECO:0000313" key="14">
    <source>
        <dbReference type="EMBL" id="CAJ0949631.1"/>
    </source>
</evidence>
<dbReference type="SUPFAM" id="SSF46689">
    <property type="entry name" value="Homeodomain-like"/>
    <property type="match status" value="1"/>
</dbReference>
<evidence type="ECO:0000256" key="12">
    <source>
        <dbReference type="SAM" id="Phobius"/>
    </source>
</evidence>
<dbReference type="PANTHER" id="PTHR26452">
    <property type="entry name" value="OLFACTORY RECEPTOR"/>
    <property type="match status" value="1"/>
</dbReference>
<evidence type="ECO:0000256" key="5">
    <source>
        <dbReference type="ARBA" id="ARBA00022989"/>
    </source>
</evidence>
<feature type="compositionally biased region" description="Basic and acidic residues" evidence="11">
    <location>
        <begin position="46"/>
        <end position="56"/>
    </location>
</feature>
<evidence type="ECO:0000256" key="8">
    <source>
        <dbReference type="ARBA" id="ARBA00023170"/>
    </source>
</evidence>
<dbReference type="Gene3D" id="1.10.10.10">
    <property type="entry name" value="Winged helix-like DNA-binding domain superfamily/Winged helix DNA-binding domain"/>
    <property type="match status" value="1"/>
</dbReference>
<dbReference type="InterPro" id="IPR050516">
    <property type="entry name" value="Olfactory_GPCR"/>
</dbReference>
<dbReference type="PROSITE" id="PS50262">
    <property type="entry name" value="G_PROTEIN_RECEP_F1_2"/>
    <property type="match status" value="1"/>
</dbReference>
<dbReference type="Gene3D" id="1.20.1070.10">
    <property type="entry name" value="Rhodopsin 7-helix transmembrane proteins"/>
    <property type="match status" value="1"/>
</dbReference>
<evidence type="ECO:0000256" key="1">
    <source>
        <dbReference type="ARBA" id="ARBA00004651"/>
    </source>
</evidence>
<dbReference type="Pfam" id="PF13936">
    <property type="entry name" value="HTH_38"/>
    <property type="match status" value="1"/>
</dbReference>
<evidence type="ECO:0000256" key="9">
    <source>
        <dbReference type="ARBA" id="ARBA00023224"/>
    </source>
</evidence>
<keyword evidence="6 10" id="KW-0297">G-protein coupled receptor</keyword>
<keyword evidence="5 12" id="KW-1133">Transmembrane helix</keyword>
<keyword evidence="15" id="KW-1185">Reference proteome</keyword>
<keyword evidence="4" id="KW-0552">Olfaction</keyword>
<dbReference type="PROSITE" id="PS00237">
    <property type="entry name" value="G_PROTEIN_RECEP_F1_1"/>
    <property type="match status" value="1"/>
</dbReference>
<dbReference type="InterPro" id="IPR000276">
    <property type="entry name" value="GPCR_Rhodpsn"/>
</dbReference>
<dbReference type="EMBL" id="CAUEEQ010030421">
    <property type="protein sequence ID" value="CAJ0949631.1"/>
    <property type="molecule type" value="Genomic_DNA"/>
</dbReference>
<dbReference type="SUPFAM" id="SSF81321">
    <property type="entry name" value="Family A G protein-coupled receptor-like"/>
    <property type="match status" value="1"/>
</dbReference>
<dbReference type="Gene3D" id="3.30.420.10">
    <property type="entry name" value="Ribonuclease H-like superfamily/Ribonuclease H"/>
    <property type="match status" value="1"/>
</dbReference>
<feature type="transmembrane region" description="Helical" evidence="12">
    <location>
        <begin position="431"/>
        <end position="454"/>
    </location>
</feature>
<comment type="caution">
    <text evidence="14">The sequence shown here is derived from an EMBL/GenBank/DDBJ whole genome shotgun (WGS) entry which is preliminary data.</text>
</comment>
<evidence type="ECO:0000256" key="7">
    <source>
        <dbReference type="ARBA" id="ARBA00023136"/>
    </source>
</evidence>
<feature type="transmembrane region" description="Helical" evidence="12">
    <location>
        <begin position="359"/>
        <end position="378"/>
    </location>
</feature>
<dbReference type="PRINTS" id="PR00237">
    <property type="entry name" value="GPCRRHODOPSN"/>
</dbReference>
<sequence length="479" mass="53284">MARKKQLSKEKRVAIITLRNEGQSVRKIGKTLKVSPSAVAKTIKRYKETGSHEDRPRKGRPRVTSASEDKFIRVTSFRNQLPPVVTSGTSADSLCELLLVEGSGTAASEFPPSGDLLVYFVAGSSGTQRVYLRAVSSDNDPKHNSRLCKDYLTKKESDGVLRQMTWPPQSPDLNPIEMVWGFSEGRIILSFLIGVTYTITVTGNCVVFNIIQVDSHLKMPMYFFLSGLSLLDVCYSSVTLPAMLVNAITGNRRISFYKCFTQLYFFVCFGGSECLLLAAMAYDRYVAICNPLRYNAVMNRKFCSGFVAGCCVCGLLNAVFHTFMTCKLTFCGTHHINHFFCDVLPMLEAACSDIQGSQVLLHVVTVFLGMSPFLLVINSYVHIISTIIKIRSSEGRQKVFSTCSSHLIVVTVFYLTSMLNYNGPISGDSFIVVRVSSLLYSIVPPLLNPLIYSLRNKEVKRALKKALHLPVDMPVQMNK</sequence>
<feature type="transmembrane region" description="Helical" evidence="12">
    <location>
        <begin position="399"/>
        <end position="419"/>
    </location>
</feature>
<dbReference type="InterPro" id="IPR009057">
    <property type="entry name" value="Homeodomain-like_sf"/>
</dbReference>
<dbReference type="InterPro" id="IPR017452">
    <property type="entry name" value="GPCR_Rhodpsn_7TM"/>
</dbReference>
<evidence type="ECO:0000259" key="13">
    <source>
        <dbReference type="PROSITE" id="PS50262"/>
    </source>
</evidence>
<dbReference type="InterPro" id="IPR036397">
    <property type="entry name" value="RNaseH_sf"/>
</dbReference>
<evidence type="ECO:0000256" key="10">
    <source>
        <dbReference type="RuleBase" id="RU000688"/>
    </source>
</evidence>
<evidence type="ECO:0000256" key="11">
    <source>
        <dbReference type="SAM" id="MobiDB-lite"/>
    </source>
</evidence>
<feature type="transmembrane region" description="Helical" evidence="12">
    <location>
        <begin position="187"/>
        <end position="210"/>
    </location>
</feature>
<name>A0ABN9LSK2_9NEOB</name>
<keyword evidence="3 10" id="KW-0812">Transmembrane</keyword>
<dbReference type="InterPro" id="IPR036388">
    <property type="entry name" value="WH-like_DNA-bd_sf"/>
</dbReference>
<gene>
    <name evidence="14" type="ORF">RIMI_LOCUS12678248</name>
</gene>
<comment type="similarity">
    <text evidence="10">Belongs to the G-protein coupled receptor 1 family.</text>
</comment>
<organism evidence="14 15">
    <name type="scientific">Ranitomeya imitator</name>
    <name type="common">mimic poison frog</name>
    <dbReference type="NCBI Taxonomy" id="111125"/>
    <lineage>
        <taxon>Eukaryota</taxon>
        <taxon>Metazoa</taxon>
        <taxon>Chordata</taxon>
        <taxon>Craniata</taxon>
        <taxon>Vertebrata</taxon>
        <taxon>Euteleostomi</taxon>
        <taxon>Amphibia</taxon>
        <taxon>Batrachia</taxon>
        <taxon>Anura</taxon>
        <taxon>Neobatrachia</taxon>
        <taxon>Hyloidea</taxon>
        <taxon>Dendrobatidae</taxon>
        <taxon>Dendrobatinae</taxon>
        <taxon>Ranitomeya</taxon>
    </lineage>
</organism>
<evidence type="ECO:0000256" key="4">
    <source>
        <dbReference type="ARBA" id="ARBA00022725"/>
    </source>
</evidence>
<dbReference type="Pfam" id="PF13853">
    <property type="entry name" value="7tm_4"/>
    <property type="match status" value="1"/>
</dbReference>
<evidence type="ECO:0000256" key="2">
    <source>
        <dbReference type="ARBA" id="ARBA00022475"/>
    </source>
</evidence>
<reference evidence="14" key="1">
    <citation type="submission" date="2023-07" db="EMBL/GenBank/DDBJ databases">
        <authorList>
            <person name="Stuckert A."/>
        </authorList>
    </citation>
    <scope>NUCLEOTIDE SEQUENCE</scope>
</reference>
<feature type="domain" description="G-protein coupled receptors family 1 profile" evidence="13">
    <location>
        <begin position="203"/>
        <end position="452"/>
    </location>
</feature>
<feature type="region of interest" description="Disordered" evidence="11">
    <location>
        <begin position="46"/>
        <end position="66"/>
    </location>
</feature>
<evidence type="ECO:0000313" key="15">
    <source>
        <dbReference type="Proteomes" id="UP001176940"/>
    </source>
</evidence>
<dbReference type="InterPro" id="IPR025246">
    <property type="entry name" value="IS30-like_HTH"/>
</dbReference>